<keyword evidence="7" id="KW-1185">Reference proteome</keyword>
<feature type="compositionally biased region" description="Low complexity" evidence="3">
    <location>
        <begin position="1665"/>
        <end position="1679"/>
    </location>
</feature>
<accession>A0A2V0P0W0</accession>
<evidence type="ECO:0000256" key="5">
    <source>
        <dbReference type="SAM" id="SignalP"/>
    </source>
</evidence>
<feature type="region of interest" description="Disordered" evidence="3">
    <location>
        <begin position="1497"/>
        <end position="1539"/>
    </location>
</feature>
<keyword evidence="2" id="KW-0539">Nucleus</keyword>
<dbReference type="Proteomes" id="UP000247498">
    <property type="component" value="Unassembled WGS sequence"/>
</dbReference>
<feature type="compositionally biased region" description="Gly residues" evidence="3">
    <location>
        <begin position="1108"/>
        <end position="1124"/>
    </location>
</feature>
<feature type="transmembrane region" description="Helical" evidence="4">
    <location>
        <begin position="154"/>
        <end position="178"/>
    </location>
</feature>
<feature type="region of interest" description="Disordered" evidence="3">
    <location>
        <begin position="347"/>
        <end position="507"/>
    </location>
</feature>
<dbReference type="EMBL" id="BDRX01000024">
    <property type="protein sequence ID" value="GBF91483.1"/>
    <property type="molecule type" value="Genomic_DNA"/>
</dbReference>
<comment type="caution">
    <text evidence="6">The sequence shown here is derived from an EMBL/GenBank/DDBJ whole genome shotgun (WGS) entry which is preliminary data.</text>
</comment>
<feature type="compositionally biased region" description="Polar residues" evidence="3">
    <location>
        <begin position="284"/>
        <end position="296"/>
    </location>
</feature>
<feature type="region of interest" description="Disordered" evidence="3">
    <location>
        <begin position="1061"/>
        <end position="1128"/>
    </location>
</feature>
<feature type="compositionally biased region" description="Low complexity" evidence="3">
    <location>
        <begin position="374"/>
        <end position="407"/>
    </location>
</feature>
<feature type="transmembrane region" description="Helical" evidence="4">
    <location>
        <begin position="99"/>
        <end position="118"/>
    </location>
</feature>
<keyword evidence="4" id="KW-0472">Membrane</keyword>
<feature type="compositionally biased region" description="Low complexity" evidence="3">
    <location>
        <begin position="308"/>
        <end position="320"/>
    </location>
</feature>
<feature type="signal peptide" evidence="5">
    <location>
        <begin position="1"/>
        <end position="25"/>
    </location>
</feature>
<feature type="compositionally biased region" description="Gly residues" evidence="3">
    <location>
        <begin position="1007"/>
        <end position="1016"/>
    </location>
</feature>
<dbReference type="PANTHER" id="PTHR45093">
    <property type="entry name" value="TRANSCRIPTION ACTIVATOR MSS11"/>
    <property type="match status" value="1"/>
</dbReference>
<feature type="region of interest" description="Disordered" evidence="3">
    <location>
        <begin position="308"/>
        <end position="328"/>
    </location>
</feature>
<dbReference type="SUPFAM" id="SSF81995">
    <property type="entry name" value="beta-sandwich domain of Sec23/24"/>
    <property type="match status" value="1"/>
</dbReference>
<feature type="compositionally biased region" description="Gly residues" evidence="3">
    <location>
        <begin position="812"/>
        <end position="825"/>
    </location>
</feature>
<comment type="subcellular location">
    <subcellularLocation>
        <location evidence="1">Nucleus</location>
    </subcellularLocation>
</comment>
<name>A0A2V0P0W0_9CHLO</name>
<sequence length="1714" mass="167699">MPRSLGRAVAWAAALQGLALLTASAVLLDPGHTGLAGACSPERVDRPWWCNQTDMLDAARRAESGGSGVAASLGGGLALFAVNGARLQAAALASAPADWVALGFLVALANSATAVAGLRAVRAIRRTRRARAAVGAVAAQLRALAPIVVRLLPIAAAGAALTLVGGGGAAAAAPAAALPLAARQWGWSALWGLVALLHEPLGAQVATGMLQMLLMHAMLAAPAARAAACGGSAAVAATGARCGAVPADVLVDHLLFVVVAPALLTWLRHQQPQQPQQREEGAPTAQQQPAGGSEQFASLCNDPLAVRSSGSADYSSDTSGQVTHDYQLSTPMITDQRLAGMIAGFDSSARGSSEKDNSLSQAAAMGAGGRTPLSSDSNKSGDSSNSGCRKQLAPAAGSSSGAAAAKPAADREDSGRAGGTRSEGDRLLIARVTVDAAADTSQAGGSDQQGQPQQQQGQQQQGQPQQQQGQPQQQQGQPQQQQGQQQLHGQGQPSESQPHRQRRASGQQPPIAIDLADVFAALQRGAAEAGDPQAPASPFLYESPVHHLTVSLKVPLDDLEIPQRPPRRAAGASQPAAGPRGPPPLSDLMRSALLRKLQLPQGAAAAAIVSPIVALPGCTQVVAVLSIPAGAGPPRAEDVLRTLLEGPLGDLLRARGGAREAGAGRSAREVQVVAQIGDDVATATATAAASSGALAGPLDSSSGIGSAHTAGGALIDAEWSFSSERISAAQAALQSSCWLDPLALLLPERHRGGPAGDEAAPPLRVTLRGIPSAARLSAGAGGDEGVPPLPPPRMVAAQGNRVLVDTERQRHNGGGGSDASSGGSGWEYDGAEGAVRLSLPSGAIEPGVLWVHLLVPGASDRVLASLPLLAFAPHEAAAHGELLGLAARSQSAAAERAQQPQAQPQPQQHAAAPAGAAPQPPQPGALRAAPSAGGVFSRRGLPAGGGPSSSVAGAHASGAGFSEGDAMGFFTPARRLPPIREASFNASLRSGVDSSGANASSASTATAGGGGGGGGSVSRAGSAALSLSASQPFAGASGGHSASGGGVASLLSGSHAELAPGGLPVIEASPETPRGQVPAQRAFQPPPADTPPRSPPLLAPAGRPQPRSGGGAGGGGSGGAGPRIGEGNPLQKLSADLAAALYGSAFQLPAAAAGWASHDGRPAAAVRAYVQPAAEAVAGWLAGRCRLFETAAALLGRLLRRSEAAGGAGGGSGEQAAAATVTATQLRSVAAAARRPAQAVLPASSARGPRAAPRGLLFEGGSQAPMAASPSPAGAQQASGPAVVAAPGASRQLFAPSAAPVAATPAASAGPPLSAAHRQRVQWHVVVSGAEGAAPSAGEAHPMLLGASASGFAAFSHASNALYSGAMLSGAALPFGGAGPAPGASASGFALMSSGGFALGDAAGSHMRRRRSSVANVIELLSGPHGGATAGANTVGGIVDSSGEGAAAAAAGAHSPDAGGFGGFLSGAHAAAGAAAAGRAAAPGRSACVATAGGGAAPLGATQPRAPARRPPPLLLLPVEVPCSDDSSDTDASGSLHGSGSRFAAVVRHSRSGPAFVPFASDGGRIASGAEGQGTPQRPPPPSASAAGPSAPQRASQDLGETFDSSAGGRYTPAGGQRESSDECDSNGGSVHARAQGSWGMGLARSAPAAAAAARAAAGLQQCGLGAAAAGPSSAGASPWRTPDESTSASRGSSPTGANASQAPGPRRSGVRDL</sequence>
<feature type="region of interest" description="Disordered" evidence="3">
    <location>
        <begin position="1665"/>
        <end position="1714"/>
    </location>
</feature>
<protein>
    <submittedName>
        <fullName evidence="6">Uncharacterized protein</fullName>
    </submittedName>
</protein>
<feature type="chain" id="PRO_5016003526" evidence="5">
    <location>
        <begin position="26"/>
        <end position="1714"/>
    </location>
</feature>
<feature type="region of interest" description="Disordered" evidence="3">
    <location>
        <begin position="1239"/>
        <end position="1278"/>
    </location>
</feature>
<evidence type="ECO:0000256" key="3">
    <source>
        <dbReference type="SAM" id="MobiDB-lite"/>
    </source>
</evidence>
<gene>
    <name evidence="6" type="ORF">Rsub_04223</name>
</gene>
<feature type="region of interest" description="Disordered" evidence="3">
    <location>
        <begin position="989"/>
        <end position="1020"/>
    </location>
</feature>
<evidence type="ECO:0000256" key="2">
    <source>
        <dbReference type="ARBA" id="ARBA00023242"/>
    </source>
</evidence>
<proteinExistence type="predicted"/>
<keyword evidence="4" id="KW-0812">Transmembrane</keyword>
<feature type="region of interest" description="Disordered" evidence="3">
    <location>
        <begin position="561"/>
        <end position="584"/>
    </location>
</feature>
<feature type="compositionally biased region" description="Low complexity" evidence="3">
    <location>
        <begin position="990"/>
        <end position="1006"/>
    </location>
</feature>
<evidence type="ECO:0000256" key="1">
    <source>
        <dbReference type="ARBA" id="ARBA00004123"/>
    </source>
</evidence>
<feature type="compositionally biased region" description="Low complexity" evidence="3">
    <location>
        <begin position="448"/>
        <end position="493"/>
    </location>
</feature>
<keyword evidence="5" id="KW-0732">Signal</keyword>
<feature type="compositionally biased region" description="Low complexity" evidence="3">
    <location>
        <begin position="1584"/>
        <end position="1597"/>
    </location>
</feature>
<evidence type="ECO:0000256" key="4">
    <source>
        <dbReference type="SAM" id="Phobius"/>
    </source>
</evidence>
<evidence type="ECO:0000313" key="6">
    <source>
        <dbReference type="EMBL" id="GBF91483.1"/>
    </source>
</evidence>
<feature type="compositionally biased region" description="Pro residues" evidence="3">
    <location>
        <begin position="1084"/>
        <end position="1098"/>
    </location>
</feature>
<evidence type="ECO:0000313" key="7">
    <source>
        <dbReference type="Proteomes" id="UP000247498"/>
    </source>
</evidence>
<dbReference type="InParanoid" id="A0A2V0P0W0"/>
<feature type="region of interest" description="Disordered" evidence="3">
    <location>
        <begin position="270"/>
        <end position="296"/>
    </location>
</feature>
<feature type="compositionally biased region" description="Polar residues" evidence="3">
    <location>
        <begin position="1685"/>
        <end position="1702"/>
    </location>
</feature>
<dbReference type="GO" id="GO:0005634">
    <property type="term" value="C:nucleus"/>
    <property type="evidence" value="ECO:0007669"/>
    <property type="project" value="UniProtKB-SubCell"/>
</dbReference>
<feature type="region of interest" description="Disordered" evidence="3">
    <location>
        <begin position="889"/>
        <end position="956"/>
    </location>
</feature>
<organism evidence="6 7">
    <name type="scientific">Raphidocelis subcapitata</name>
    <dbReference type="NCBI Taxonomy" id="307507"/>
    <lineage>
        <taxon>Eukaryota</taxon>
        <taxon>Viridiplantae</taxon>
        <taxon>Chlorophyta</taxon>
        <taxon>core chlorophytes</taxon>
        <taxon>Chlorophyceae</taxon>
        <taxon>CS clade</taxon>
        <taxon>Sphaeropleales</taxon>
        <taxon>Selenastraceae</taxon>
        <taxon>Raphidocelis</taxon>
    </lineage>
</organism>
<feature type="compositionally biased region" description="Low complexity" evidence="3">
    <location>
        <begin position="889"/>
        <end position="917"/>
    </location>
</feature>
<feature type="region of interest" description="Disordered" evidence="3">
    <location>
        <begin position="807"/>
        <end position="827"/>
    </location>
</feature>
<feature type="region of interest" description="Disordered" evidence="3">
    <location>
        <begin position="1556"/>
        <end position="1635"/>
    </location>
</feature>
<dbReference type="PANTHER" id="PTHR45093:SF2">
    <property type="entry name" value="LISH DOMAIN-CONTAINING PROTEIN"/>
    <property type="match status" value="1"/>
</dbReference>
<keyword evidence="4" id="KW-1133">Transmembrane helix</keyword>
<reference evidence="6 7" key="1">
    <citation type="journal article" date="2018" name="Sci. Rep.">
        <title>Raphidocelis subcapitata (=Pseudokirchneriella subcapitata) provides an insight into genome evolution and environmental adaptations in the Sphaeropleales.</title>
        <authorList>
            <person name="Suzuki S."/>
            <person name="Yamaguchi H."/>
            <person name="Nakajima N."/>
            <person name="Kawachi M."/>
        </authorList>
    </citation>
    <scope>NUCLEOTIDE SEQUENCE [LARGE SCALE GENOMIC DNA]</scope>
    <source>
        <strain evidence="6 7">NIES-35</strain>
    </source>
</reference>